<keyword evidence="1" id="KW-0812">Transmembrane</keyword>
<keyword evidence="4" id="KW-1185">Reference proteome</keyword>
<dbReference type="Pfam" id="PF24802">
    <property type="entry name" value="DUF7703"/>
    <property type="match status" value="1"/>
</dbReference>
<dbReference type="PANTHER" id="PTHR37013:SF5">
    <property type="entry name" value="INTEGRAL MEMBRANE PROTEIN"/>
    <property type="match status" value="1"/>
</dbReference>
<dbReference type="AlphaFoldDB" id="A0A5N6U476"/>
<evidence type="ECO:0000313" key="3">
    <source>
        <dbReference type="EMBL" id="KAE8153396.1"/>
    </source>
</evidence>
<feature type="transmembrane region" description="Helical" evidence="1">
    <location>
        <begin position="110"/>
        <end position="130"/>
    </location>
</feature>
<evidence type="ECO:0000256" key="1">
    <source>
        <dbReference type="SAM" id="Phobius"/>
    </source>
</evidence>
<feature type="transmembrane region" description="Helical" evidence="1">
    <location>
        <begin position="47"/>
        <end position="67"/>
    </location>
</feature>
<keyword evidence="1" id="KW-0472">Membrane</keyword>
<gene>
    <name evidence="3" type="ORF">BDV25DRAFT_136998</name>
</gene>
<keyword evidence="1" id="KW-1133">Transmembrane helix</keyword>
<reference evidence="3 4" key="1">
    <citation type="submission" date="2019-04" db="EMBL/GenBank/DDBJ databases">
        <title>Friends and foes A comparative genomics study of 23 Aspergillus species from section Flavi.</title>
        <authorList>
            <consortium name="DOE Joint Genome Institute"/>
            <person name="Kjaerbolling I."/>
            <person name="Vesth T."/>
            <person name="Frisvad J.C."/>
            <person name="Nybo J.L."/>
            <person name="Theobald S."/>
            <person name="Kildgaard S."/>
            <person name="Isbrandt T."/>
            <person name="Kuo A."/>
            <person name="Sato A."/>
            <person name="Lyhne E.K."/>
            <person name="Kogle M.E."/>
            <person name="Wiebenga A."/>
            <person name="Kun R.S."/>
            <person name="Lubbers R.J."/>
            <person name="Makela M.R."/>
            <person name="Barry K."/>
            <person name="Chovatia M."/>
            <person name="Clum A."/>
            <person name="Daum C."/>
            <person name="Haridas S."/>
            <person name="He G."/>
            <person name="LaButti K."/>
            <person name="Lipzen A."/>
            <person name="Mondo S."/>
            <person name="Riley R."/>
            <person name="Salamov A."/>
            <person name="Simmons B.A."/>
            <person name="Magnuson J.K."/>
            <person name="Henrissat B."/>
            <person name="Mortensen U.H."/>
            <person name="Larsen T.O."/>
            <person name="Devries R.P."/>
            <person name="Grigoriev I.V."/>
            <person name="Machida M."/>
            <person name="Baker S.E."/>
            <person name="Andersen M.R."/>
        </authorList>
    </citation>
    <scope>NUCLEOTIDE SEQUENCE [LARGE SCALE GENOMIC DNA]</scope>
    <source>
        <strain evidence="3 4">IBT 18842</strain>
    </source>
</reference>
<feature type="transmembrane region" description="Helical" evidence="1">
    <location>
        <begin position="79"/>
        <end position="98"/>
    </location>
</feature>
<feature type="transmembrane region" description="Helical" evidence="1">
    <location>
        <begin position="185"/>
        <end position="209"/>
    </location>
</feature>
<dbReference type="InterPro" id="IPR056120">
    <property type="entry name" value="DUF7703"/>
</dbReference>
<protein>
    <recommendedName>
        <fullName evidence="2">DUF7703 domain-containing protein</fullName>
    </recommendedName>
</protein>
<evidence type="ECO:0000313" key="4">
    <source>
        <dbReference type="Proteomes" id="UP000325780"/>
    </source>
</evidence>
<dbReference type="PANTHER" id="PTHR37013">
    <property type="entry name" value="INTEGRAL MEMBRANE PROTEIN (AFU_ORTHOLOGUE AFUA_1G05950)-RELATED"/>
    <property type="match status" value="1"/>
</dbReference>
<feature type="transmembrane region" description="Helical" evidence="1">
    <location>
        <begin position="142"/>
        <end position="165"/>
    </location>
</feature>
<feature type="transmembrane region" description="Helical" evidence="1">
    <location>
        <begin position="20"/>
        <end position="40"/>
    </location>
</feature>
<accession>A0A5N6U476</accession>
<sequence>MSSSKDPPSFTHEEVSVGVALISVAAYNVVELILWIFDFFRRYRGCYFWSIIAAISGLTTVVISDLLELRQCYSYKAILITRSFGYIIMDTGCIMVLYSRIHLVNISPTLHLVVIVVVATVCIIQVPYFITHFAAPKSPAFFAFEHFVVTGSAICEFFLAGIYIWSATRNLRPVLIAKGQEGRRVARSLIMASVFLGLLDGTYIVAYYVRARSIQTGLIVLVTSIKLKMEFAILNKLAILVQSASPLNHISTAHLSDDDQPPDNRPTFFDPRPLHATAVILSPPRALSFDRLTHSSLDHSSTEVSSVRGRRYSRLEEPNENVI</sequence>
<evidence type="ECO:0000259" key="2">
    <source>
        <dbReference type="Pfam" id="PF24802"/>
    </source>
</evidence>
<name>A0A5N6U476_ASPAV</name>
<feature type="domain" description="DUF7703" evidence="2">
    <location>
        <begin position="16"/>
        <end position="240"/>
    </location>
</feature>
<proteinExistence type="predicted"/>
<dbReference type="OrthoDB" id="405906at2759"/>
<organism evidence="3 4">
    <name type="scientific">Aspergillus avenaceus</name>
    <dbReference type="NCBI Taxonomy" id="36643"/>
    <lineage>
        <taxon>Eukaryota</taxon>
        <taxon>Fungi</taxon>
        <taxon>Dikarya</taxon>
        <taxon>Ascomycota</taxon>
        <taxon>Pezizomycotina</taxon>
        <taxon>Eurotiomycetes</taxon>
        <taxon>Eurotiomycetidae</taxon>
        <taxon>Eurotiales</taxon>
        <taxon>Aspergillaceae</taxon>
        <taxon>Aspergillus</taxon>
        <taxon>Aspergillus subgen. Circumdati</taxon>
    </lineage>
</organism>
<dbReference type="Proteomes" id="UP000325780">
    <property type="component" value="Unassembled WGS sequence"/>
</dbReference>
<dbReference type="EMBL" id="ML742040">
    <property type="protein sequence ID" value="KAE8153396.1"/>
    <property type="molecule type" value="Genomic_DNA"/>
</dbReference>